<name>A0A9D1EQH4_9FIRM</name>
<protein>
    <submittedName>
        <fullName evidence="9">Carbohydrate ABC transporter permease</fullName>
    </submittedName>
</protein>
<keyword evidence="2 7" id="KW-0813">Transport</keyword>
<comment type="caution">
    <text evidence="9">The sequence shown here is derived from an EMBL/GenBank/DDBJ whole genome shotgun (WGS) entry which is preliminary data.</text>
</comment>
<comment type="similarity">
    <text evidence="7">Belongs to the binding-protein-dependent transport system permease family.</text>
</comment>
<dbReference type="PANTHER" id="PTHR43744:SF12">
    <property type="entry name" value="ABC TRANSPORTER PERMEASE PROTEIN MG189-RELATED"/>
    <property type="match status" value="1"/>
</dbReference>
<evidence type="ECO:0000313" key="9">
    <source>
        <dbReference type="EMBL" id="HIS30105.1"/>
    </source>
</evidence>
<keyword evidence="6 7" id="KW-0472">Membrane</keyword>
<dbReference type="Pfam" id="PF00528">
    <property type="entry name" value="BPD_transp_1"/>
    <property type="match status" value="1"/>
</dbReference>
<feature type="transmembrane region" description="Helical" evidence="7">
    <location>
        <begin position="68"/>
        <end position="92"/>
    </location>
</feature>
<organism evidence="9 10">
    <name type="scientific">Candidatus Limivivens intestinipullorum</name>
    <dbReference type="NCBI Taxonomy" id="2840858"/>
    <lineage>
        <taxon>Bacteria</taxon>
        <taxon>Bacillati</taxon>
        <taxon>Bacillota</taxon>
        <taxon>Clostridia</taxon>
        <taxon>Lachnospirales</taxon>
        <taxon>Lachnospiraceae</taxon>
        <taxon>Lachnospiraceae incertae sedis</taxon>
        <taxon>Candidatus Limivivens</taxon>
    </lineage>
</organism>
<dbReference type="SUPFAM" id="SSF161098">
    <property type="entry name" value="MetI-like"/>
    <property type="match status" value="1"/>
</dbReference>
<sequence>MKKRVMNIALFVVLLLVGILTVVPFVWMVLSSFKTNAEISALNQTLLPLEFTLENYTSLQSNFNFLRYFANSVFIAVVVTALVIYISCLCGFVLSKYKFKGKNLIFGVVMMTMMIPWSVTIISRYTMFMEAGLQDTYLSLILPVMVSGFGIFMMKQDISGLPDELLEAARMDGANEFRIFHKIVLPMSKNSISAIAIFQFLWVWEDYLWPYLMIDSEEKQLLAVGLTTFNGRYATDYGGLFAATAISIIPVLIIYVIFQKRFVAGVAAGAVKG</sequence>
<feature type="domain" description="ABC transmembrane type-1" evidence="8">
    <location>
        <begin position="69"/>
        <end position="258"/>
    </location>
</feature>
<feature type="transmembrane region" description="Helical" evidence="7">
    <location>
        <begin position="104"/>
        <end position="125"/>
    </location>
</feature>
<evidence type="ECO:0000256" key="4">
    <source>
        <dbReference type="ARBA" id="ARBA00022692"/>
    </source>
</evidence>
<evidence type="ECO:0000256" key="2">
    <source>
        <dbReference type="ARBA" id="ARBA00022448"/>
    </source>
</evidence>
<feature type="transmembrane region" description="Helical" evidence="7">
    <location>
        <begin position="7"/>
        <end position="30"/>
    </location>
</feature>
<dbReference type="GO" id="GO:0055085">
    <property type="term" value="P:transmembrane transport"/>
    <property type="evidence" value="ECO:0007669"/>
    <property type="project" value="InterPro"/>
</dbReference>
<dbReference type="InterPro" id="IPR000515">
    <property type="entry name" value="MetI-like"/>
</dbReference>
<keyword evidence="4 7" id="KW-0812">Transmembrane</keyword>
<dbReference type="Gene3D" id="1.10.3720.10">
    <property type="entry name" value="MetI-like"/>
    <property type="match status" value="1"/>
</dbReference>
<dbReference type="PROSITE" id="PS50928">
    <property type="entry name" value="ABC_TM1"/>
    <property type="match status" value="1"/>
</dbReference>
<keyword evidence="5 7" id="KW-1133">Transmembrane helix</keyword>
<dbReference type="CDD" id="cd06261">
    <property type="entry name" value="TM_PBP2"/>
    <property type="match status" value="1"/>
</dbReference>
<accession>A0A9D1EQH4</accession>
<evidence type="ECO:0000256" key="6">
    <source>
        <dbReference type="ARBA" id="ARBA00023136"/>
    </source>
</evidence>
<evidence type="ECO:0000259" key="8">
    <source>
        <dbReference type="PROSITE" id="PS50928"/>
    </source>
</evidence>
<dbReference type="EMBL" id="DVIQ01000004">
    <property type="protein sequence ID" value="HIS30105.1"/>
    <property type="molecule type" value="Genomic_DNA"/>
</dbReference>
<evidence type="ECO:0000256" key="1">
    <source>
        <dbReference type="ARBA" id="ARBA00004651"/>
    </source>
</evidence>
<feature type="transmembrane region" description="Helical" evidence="7">
    <location>
        <begin position="237"/>
        <end position="258"/>
    </location>
</feature>
<evidence type="ECO:0000256" key="7">
    <source>
        <dbReference type="RuleBase" id="RU363032"/>
    </source>
</evidence>
<evidence type="ECO:0000313" key="10">
    <source>
        <dbReference type="Proteomes" id="UP000823935"/>
    </source>
</evidence>
<dbReference type="InterPro" id="IPR035906">
    <property type="entry name" value="MetI-like_sf"/>
</dbReference>
<comment type="subcellular location">
    <subcellularLocation>
        <location evidence="1 7">Cell membrane</location>
        <topology evidence="1 7">Multi-pass membrane protein</topology>
    </subcellularLocation>
</comment>
<proteinExistence type="inferred from homology"/>
<gene>
    <name evidence="9" type="ORF">IAB44_00915</name>
</gene>
<dbReference type="PANTHER" id="PTHR43744">
    <property type="entry name" value="ABC TRANSPORTER PERMEASE PROTEIN MG189-RELATED-RELATED"/>
    <property type="match status" value="1"/>
</dbReference>
<dbReference type="AlphaFoldDB" id="A0A9D1EQH4"/>
<evidence type="ECO:0000256" key="3">
    <source>
        <dbReference type="ARBA" id="ARBA00022475"/>
    </source>
</evidence>
<dbReference type="Proteomes" id="UP000823935">
    <property type="component" value="Unassembled WGS sequence"/>
</dbReference>
<keyword evidence="3" id="KW-1003">Cell membrane</keyword>
<dbReference type="GO" id="GO:0005886">
    <property type="term" value="C:plasma membrane"/>
    <property type="evidence" value="ECO:0007669"/>
    <property type="project" value="UniProtKB-SubCell"/>
</dbReference>
<evidence type="ECO:0000256" key="5">
    <source>
        <dbReference type="ARBA" id="ARBA00022989"/>
    </source>
</evidence>
<reference evidence="9" key="1">
    <citation type="submission" date="2020-10" db="EMBL/GenBank/DDBJ databases">
        <authorList>
            <person name="Gilroy R."/>
        </authorList>
    </citation>
    <scope>NUCLEOTIDE SEQUENCE</scope>
    <source>
        <strain evidence="9">CHK190-19873</strain>
    </source>
</reference>
<feature type="transmembrane region" description="Helical" evidence="7">
    <location>
        <begin position="137"/>
        <end position="154"/>
    </location>
</feature>
<reference evidence="9" key="2">
    <citation type="journal article" date="2021" name="PeerJ">
        <title>Extensive microbial diversity within the chicken gut microbiome revealed by metagenomics and culture.</title>
        <authorList>
            <person name="Gilroy R."/>
            <person name="Ravi A."/>
            <person name="Getino M."/>
            <person name="Pursley I."/>
            <person name="Horton D.L."/>
            <person name="Alikhan N.F."/>
            <person name="Baker D."/>
            <person name="Gharbi K."/>
            <person name="Hall N."/>
            <person name="Watson M."/>
            <person name="Adriaenssens E.M."/>
            <person name="Foster-Nyarko E."/>
            <person name="Jarju S."/>
            <person name="Secka A."/>
            <person name="Antonio M."/>
            <person name="Oren A."/>
            <person name="Chaudhuri R.R."/>
            <person name="La Ragione R."/>
            <person name="Hildebrand F."/>
            <person name="Pallen M.J."/>
        </authorList>
    </citation>
    <scope>NUCLEOTIDE SEQUENCE</scope>
    <source>
        <strain evidence="9">CHK190-19873</strain>
    </source>
</reference>